<dbReference type="RefSeq" id="WP_111421926.1">
    <property type="nucleotide sequence ID" value="NZ_NPEX01000298.1"/>
</dbReference>
<dbReference type="Proteomes" id="UP000249130">
    <property type="component" value="Unassembled WGS sequence"/>
</dbReference>
<gene>
    <name evidence="3" type="ORF">CH341_26130</name>
</gene>
<sequence length="65" mass="7091">MIQDNFGIILALLLIVVPSIASMAMGGLSGRTSFRPALATGRDVDDHDETQGHPVRNYGRNPDRR</sequence>
<evidence type="ECO:0000256" key="1">
    <source>
        <dbReference type="SAM" id="MobiDB-lite"/>
    </source>
</evidence>
<proteinExistence type="predicted"/>
<keyword evidence="4" id="KW-1185">Reference proteome</keyword>
<keyword evidence="2" id="KW-0812">Transmembrane</keyword>
<comment type="caution">
    <text evidence="3">The sequence shown here is derived from an EMBL/GenBank/DDBJ whole genome shotgun (WGS) entry which is preliminary data.</text>
</comment>
<protein>
    <submittedName>
        <fullName evidence="3">Uncharacterized protein</fullName>
    </submittedName>
</protein>
<feature type="compositionally biased region" description="Basic and acidic residues" evidence="1">
    <location>
        <begin position="42"/>
        <end position="51"/>
    </location>
</feature>
<dbReference type="EMBL" id="NPEX01000298">
    <property type="protein sequence ID" value="RAI39310.1"/>
    <property type="molecule type" value="Genomic_DNA"/>
</dbReference>
<keyword evidence="2" id="KW-1133">Transmembrane helix</keyword>
<organism evidence="3 4">
    <name type="scientific">Rhodoplanes roseus</name>
    <dbReference type="NCBI Taxonomy" id="29409"/>
    <lineage>
        <taxon>Bacteria</taxon>
        <taxon>Pseudomonadati</taxon>
        <taxon>Pseudomonadota</taxon>
        <taxon>Alphaproteobacteria</taxon>
        <taxon>Hyphomicrobiales</taxon>
        <taxon>Nitrobacteraceae</taxon>
        <taxon>Rhodoplanes</taxon>
    </lineage>
</organism>
<dbReference type="AlphaFoldDB" id="A0A327KKG7"/>
<feature type="region of interest" description="Disordered" evidence="1">
    <location>
        <begin position="39"/>
        <end position="65"/>
    </location>
</feature>
<evidence type="ECO:0000313" key="3">
    <source>
        <dbReference type="EMBL" id="RAI39310.1"/>
    </source>
</evidence>
<evidence type="ECO:0000313" key="4">
    <source>
        <dbReference type="Proteomes" id="UP000249130"/>
    </source>
</evidence>
<accession>A0A327KKG7</accession>
<keyword evidence="2" id="KW-0472">Membrane</keyword>
<dbReference type="OrthoDB" id="9924555at2"/>
<name>A0A327KKG7_9BRAD</name>
<evidence type="ECO:0000256" key="2">
    <source>
        <dbReference type="SAM" id="Phobius"/>
    </source>
</evidence>
<feature type="transmembrane region" description="Helical" evidence="2">
    <location>
        <begin position="6"/>
        <end position="28"/>
    </location>
</feature>
<reference evidence="3 4" key="1">
    <citation type="submission" date="2017-07" db="EMBL/GenBank/DDBJ databases">
        <title>Draft Genome Sequences of Select Purple Nonsulfur Bacteria.</title>
        <authorList>
            <person name="Lasarre B."/>
            <person name="Mckinlay J.B."/>
        </authorList>
    </citation>
    <scope>NUCLEOTIDE SEQUENCE [LARGE SCALE GENOMIC DNA]</scope>
    <source>
        <strain evidence="3 4">DSM 5909</strain>
    </source>
</reference>